<dbReference type="InParanoid" id="A0A409VPI2"/>
<evidence type="ECO:0000313" key="2">
    <source>
        <dbReference type="EMBL" id="PPQ68148.1"/>
    </source>
</evidence>
<dbReference type="FunCoup" id="A0A409VPI2">
    <property type="interactions" value="28"/>
</dbReference>
<comment type="caution">
    <text evidence="2">The sequence shown here is derived from an EMBL/GenBank/DDBJ whole genome shotgun (WGS) entry which is preliminary data.</text>
</comment>
<dbReference type="AlphaFoldDB" id="A0A409VPI2"/>
<dbReference type="InterPro" id="IPR051870">
    <property type="entry name" value="Elongin-A_domain"/>
</dbReference>
<protein>
    <submittedName>
        <fullName evidence="2">Uncharacterized protein</fullName>
    </submittedName>
</protein>
<dbReference type="PANTHER" id="PTHR15141:SF76">
    <property type="entry name" value="TRANSCRIPTION ELONGATION FACTOR B POLYPEPTIDE 3"/>
    <property type="match status" value="1"/>
</dbReference>
<sequence>MDSEPDVPLRRVPTLVSLCQRGEPHLGSGLLGFGKLKPIDFLAAAIGQGVESIFSLGADLTYSLVKPILEKCNTEQLCRFEHLSPVSPSIHESIVTVINAYASQQQHLENDTPEIWKARCFSDYPLPAEKYRDNDPQEPETWKSRFLELQDTEARRMDELASKLRTQRMEANERKKEKEVKYTDRVPDAKRPRWNSGAQPKTLFQKTKSDASKVQRAYYNTRIIPPMPTLKKHRVLPQNPGATLSPVPSSTASRVTVNTVIQRRPLVSTSSSTASSRSMARTRVPTSTSSPSNPLETDTPNKPQICERPKAPSLNGSLLQTLPDPPRPVSKLSTPFKKDPMASLFVPKRKVPLQRPV</sequence>
<name>A0A409VPI2_PSICY</name>
<dbReference type="Proteomes" id="UP000283269">
    <property type="component" value="Unassembled WGS sequence"/>
</dbReference>
<gene>
    <name evidence="2" type="ORF">CVT25_014074</name>
</gene>
<organism evidence="2 3">
    <name type="scientific">Psilocybe cyanescens</name>
    <dbReference type="NCBI Taxonomy" id="93625"/>
    <lineage>
        <taxon>Eukaryota</taxon>
        <taxon>Fungi</taxon>
        <taxon>Dikarya</taxon>
        <taxon>Basidiomycota</taxon>
        <taxon>Agaricomycotina</taxon>
        <taxon>Agaricomycetes</taxon>
        <taxon>Agaricomycetidae</taxon>
        <taxon>Agaricales</taxon>
        <taxon>Agaricineae</taxon>
        <taxon>Strophariaceae</taxon>
        <taxon>Psilocybe</taxon>
    </lineage>
</organism>
<evidence type="ECO:0000256" key="1">
    <source>
        <dbReference type="SAM" id="MobiDB-lite"/>
    </source>
</evidence>
<dbReference type="OrthoDB" id="21513at2759"/>
<dbReference type="EMBL" id="NHYD01003963">
    <property type="protein sequence ID" value="PPQ68148.1"/>
    <property type="molecule type" value="Genomic_DNA"/>
</dbReference>
<feature type="compositionally biased region" description="Low complexity" evidence="1">
    <location>
        <begin position="268"/>
        <end position="292"/>
    </location>
</feature>
<accession>A0A409VPI2</accession>
<reference evidence="2 3" key="1">
    <citation type="journal article" date="2018" name="Evol. Lett.">
        <title>Horizontal gene cluster transfer increased hallucinogenic mushroom diversity.</title>
        <authorList>
            <person name="Reynolds H.T."/>
            <person name="Vijayakumar V."/>
            <person name="Gluck-Thaler E."/>
            <person name="Korotkin H.B."/>
            <person name="Matheny P.B."/>
            <person name="Slot J.C."/>
        </authorList>
    </citation>
    <scope>NUCLEOTIDE SEQUENCE [LARGE SCALE GENOMIC DNA]</scope>
    <source>
        <strain evidence="2 3">2631</strain>
    </source>
</reference>
<evidence type="ECO:0000313" key="3">
    <source>
        <dbReference type="Proteomes" id="UP000283269"/>
    </source>
</evidence>
<feature type="region of interest" description="Disordered" evidence="1">
    <location>
        <begin position="260"/>
        <end position="341"/>
    </location>
</feature>
<feature type="compositionally biased region" description="Polar residues" evidence="1">
    <location>
        <begin position="293"/>
        <end position="302"/>
    </location>
</feature>
<proteinExistence type="predicted"/>
<dbReference type="PANTHER" id="PTHR15141">
    <property type="entry name" value="TRANSCRIPTION ELONGATION FACTOR B POLYPEPTIDE 3"/>
    <property type="match status" value="1"/>
</dbReference>
<feature type="compositionally biased region" description="Basic and acidic residues" evidence="1">
    <location>
        <begin position="170"/>
        <end position="191"/>
    </location>
</feature>
<dbReference type="Gene3D" id="6.10.250.3180">
    <property type="match status" value="1"/>
</dbReference>
<feature type="region of interest" description="Disordered" evidence="1">
    <location>
        <begin position="170"/>
        <end position="209"/>
    </location>
</feature>
<dbReference type="STRING" id="93625.A0A409VPI2"/>
<keyword evidence="3" id="KW-1185">Reference proteome</keyword>
<feature type="compositionally biased region" description="Polar residues" evidence="1">
    <location>
        <begin position="196"/>
        <end position="206"/>
    </location>
</feature>